<protein>
    <recommendedName>
        <fullName evidence="7">WW domain-containing protein</fullName>
    </recommendedName>
</protein>
<evidence type="ECO:0000256" key="2">
    <source>
        <dbReference type="SAM" id="MobiDB-lite"/>
    </source>
</evidence>
<sequence>MVETPHKQADEIGTTRADAKSAEHMDSFASAAGLMQLSSAAMVADAADAGVNNSRNADGNNSNSSGSAAVSSPADASLPPGWQRIIHGSGLPCYVHDGLGVVCWTRPYPLDVGGDGALSQLELHRLVKQHVPPLSIFAPGSDVLVRRRKESLSGDAVGAAAVASPLLRSPNSQEPSSASRKKRKLDAVIKEQKGSGKQPSMTLEEFKTLSIGDPRVLQACMELSIKTPAQVLQEYQNRNRGVSINYNTVPVEGDGVKLFKTIVTAGSTVAEGIASTKKIAKQLGAQQLLAMLHERTARKYHEVAEMYNSSLKGQPVIAESSTYGPSTSLRNNARGGRGGNRDPRLERGGNPPNRNRRARRSPPNQQYDVVGGNYRNYEADQRVNAQPHWTGYNQQPVQQQANPWNSGSQQGDRSLGSDRVVVYSQTPDRNVGMYGDGQYYADVGGNAWGGYPNVNHPVPQANLPGAYPQQQYNSVYGETQPYSYGNYHSRASDRPNTSTPIERVTVRVDSTENRPELVWAVETSWCTDGEPVCKLTR</sequence>
<dbReference type="EMBL" id="JBIMZQ010000031">
    <property type="protein sequence ID" value="KAL3662559.1"/>
    <property type="molecule type" value="Genomic_DNA"/>
</dbReference>
<dbReference type="PANTHER" id="PTHR13482">
    <property type="entry name" value="MICRORNA PROCESSOR COMPLEX SUBUNIT DGCR8"/>
    <property type="match status" value="1"/>
</dbReference>
<reference evidence="5 6" key="1">
    <citation type="submission" date="2024-09" db="EMBL/GenBank/DDBJ databases">
        <title>Genome sequencing and assembly of Phytophthora oleae, isolate VK10A, causative agent of rot of olive drupes.</title>
        <authorList>
            <person name="Conti Taguali S."/>
            <person name="Riolo M."/>
            <person name="La Spada F."/>
            <person name="Cacciola S.O."/>
            <person name="Dionisio G."/>
        </authorList>
    </citation>
    <scope>NUCLEOTIDE SEQUENCE [LARGE SCALE GENOMIC DNA]</scope>
    <source>
        <strain evidence="5 6">VK10A</strain>
    </source>
</reference>
<keyword evidence="6" id="KW-1185">Reference proteome</keyword>
<dbReference type="SMART" id="SM00456">
    <property type="entry name" value="WW"/>
    <property type="match status" value="1"/>
</dbReference>
<name>A0ABD3FAM5_9STRA</name>
<dbReference type="Gene3D" id="2.20.70.10">
    <property type="match status" value="1"/>
</dbReference>
<feature type="region of interest" description="Disordered" evidence="2">
    <location>
        <begin position="53"/>
        <end position="75"/>
    </location>
</feature>
<dbReference type="FunFam" id="3.30.160.20:FF:000205">
    <property type="entry name" value="Uncharacterized protein"/>
    <property type="match status" value="1"/>
</dbReference>
<feature type="compositionally biased region" description="Polar residues" evidence="2">
    <location>
        <begin position="397"/>
        <end position="412"/>
    </location>
</feature>
<evidence type="ECO:0000313" key="6">
    <source>
        <dbReference type="Proteomes" id="UP001632037"/>
    </source>
</evidence>
<gene>
    <name evidence="5" type="ORF">V7S43_012411</name>
</gene>
<evidence type="ECO:0000259" key="3">
    <source>
        <dbReference type="PROSITE" id="PS50020"/>
    </source>
</evidence>
<dbReference type="SUPFAM" id="SSF51045">
    <property type="entry name" value="WW domain"/>
    <property type="match status" value="1"/>
</dbReference>
<dbReference type="AlphaFoldDB" id="A0ABD3FAM5"/>
<feature type="region of interest" description="Disordered" evidence="2">
    <location>
        <begin position="1"/>
        <end position="21"/>
    </location>
</feature>
<comment type="caution">
    <text evidence="5">The sequence shown here is derived from an EMBL/GenBank/DDBJ whole genome shotgun (WGS) entry which is preliminary data.</text>
</comment>
<evidence type="ECO:0000256" key="1">
    <source>
        <dbReference type="PROSITE-ProRule" id="PRU00266"/>
    </source>
</evidence>
<keyword evidence="1" id="KW-0694">RNA-binding</keyword>
<dbReference type="GO" id="GO:0003723">
    <property type="term" value="F:RNA binding"/>
    <property type="evidence" value="ECO:0007669"/>
    <property type="project" value="UniProtKB-UniRule"/>
</dbReference>
<dbReference type="PROSITE" id="PS50137">
    <property type="entry name" value="DS_RBD"/>
    <property type="match status" value="1"/>
</dbReference>
<feature type="domain" description="WW" evidence="3">
    <location>
        <begin position="76"/>
        <end position="109"/>
    </location>
</feature>
<organism evidence="5 6">
    <name type="scientific">Phytophthora oleae</name>
    <dbReference type="NCBI Taxonomy" id="2107226"/>
    <lineage>
        <taxon>Eukaryota</taxon>
        <taxon>Sar</taxon>
        <taxon>Stramenopiles</taxon>
        <taxon>Oomycota</taxon>
        <taxon>Peronosporomycetes</taxon>
        <taxon>Peronosporales</taxon>
        <taxon>Peronosporaceae</taxon>
        <taxon>Phytophthora</taxon>
    </lineage>
</organism>
<evidence type="ECO:0008006" key="7">
    <source>
        <dbReference type="Google" id="ProtNLM"/>
    </source>
</evidence>
<feature type="compositionally biased region" description="Polar residues" evidence="2">
    <location>
        <begin position="319"/>
        <end position="329"/>
    </location>
</feature>
<dbReference type="SMART" id="SM00358">
    <property type="entry name" value="DSRM"/>
    <property type="match status" value="1"/>
</dbReference>
<feature type="compositionally biased region" description="Polar residues" evidence="2">
    <location>
        <begin position="169"/>
        <end position="178"/>
    </location>
</feature>
<dbReference type="SUPFAM" id="SSF54768">
    <property type="entry name" value="dsRNA-binding domain-like"/>
    <property type="match status" value="1"/>
</dbReference>
<dbReference type="Pfam" id="PF00035">
    <property type="entry name" value="dsrm"/>
    <property type="match status" value="1"/>
</dbReference>
<dbReference type="InterPro" id="IPR040375">
    <property type="entry name" value="DGCR8"/>
</dbReference>
<feature type="compositionally biased region" description="Basic and acidic residues" evidence="2">
    <location>
        <begin position="185"/>
        <end position="194"/>
    </location>
</feature>
<feature type="domain" description="DRBM" evidence="4">
    <location>
        <begin position="227"/>
        <end position="294"/>
    </location>
</feature>
<proteinExistence type="predicted"/>
<dbReference type="InterPro" id="IPR036020">
    <property type="entry name" value="WW_dom_sf"/>
</dbReference>
<feature type="compositionally biased region" description="Basic and acidic residues" evidence="2">
    <location>
        <begin position="1"/>
        <end position="10"/>
    </location>
</feature>
<dbReference type="Gene3D" id="3.30.160.20">
    <property type="match status" value="1"/>
</dbReference>
<dbReference type="Proteomes" id="UP001632037">
    <property type="component" value="Unassembled WGS sequence"/>
</dbReference>
<dbReference type="FunFam" id="2.20.70.10:FF:000087">
    <property type="entry name" value="PArtner of DroSHa (DRSH-1 interactor)"/>
    <property type="match status" value="1"/>
</dbReference>
<feature type="region of interest" description="Disordered" evidence="2">
    <location>
        <begin position="397"/>
        <end position="417"/>
    </location>
</feature>
<evidence type="ECO:0000259" key="4">
    <source>
        <dbReference type="PROSITE" id="PS50137"/>
    </source>
</evidence>
<evidence type="ECO:0000313" key="5">
    <source>
        <dbReference type="EMBL" id="KAL3662559.1"/>
    </source>
</evidence>
<dbReference type="InterPro" id="IPR001202">
    <property type="entry name" value="WW_dom"/>
</dbReference>
<dbReference type="PROSITE" id="PS50020">
    <property type="entry name" value="WW_DOMAIN_2"/>
    <property type="match status" value="1"/>
</dbReference>
<dbReference type="InterPro" id="IPR014720">
    <property type="entry name" value="dsRBD_dom"/>
</dbReference>
<feature type="region of interest" description="Disordered" evidence="2">
    <location>
        <begin position="164"/>
        <end position="200"/>
    </location>
</feature>
<dbReference type="CDD" id="cd00048">
    <property type="entry name" value="DSRM_SF"/>
    <property type="match status" value="1"/>
</dbReference>
<feature type="region of interest" description="Disordered" evidence="2">
    <location>
        <begin position="317"/>
        <end position="371"/>
    </location>
</feature>
<dbReference type="PANTHER" id="PTHR13482:SF3">
    <property type="entry name" value="MICROPROCESSOR COMPLEX SUBUNIT DGCR8"/>
    <property type="match status" value="1"/>
</dbReference>
<accession>A0ABD3FAM5</accession>